<dbReference type="Pfam" id="PF01259">
    <property type="entry name" value="SAICAR_synt"/>
    <property type="match status" value="1"/>
</dbReference>
<dbReference type="Proteomes" id="UP001225316">
    <property type="component" value="Unassembled WGS sequence"/>
</dbReference>
<dbReference type="EC" id="6.3.2.6" evidence="8"/>
<dbReference type="InterPro" id="IPR028923">
    <property type="entry name" value="SAICAR_synt/ADE2_N"/>
</dbReference>
<feature type="domain" description="SAICAR synthetase/ADE2 N-terminal" evidence="9">
    <location>
        <begin position="26"/>
        <end position="275"/>
    </location>
</feature>
<keyword evidence="6 8" id="KW-0067">ATP-binding</keyword>
<accession>A0ABU1AXY1</accession>
<dbReference type="EMBL" id="JARXHW010000048">
    <property type="protein sequence ID" value="MDQ8209006.1"/>
    <property type="molecule type" value="Genomic_DNA"/>
</dbReference>
<dbReference type="CDD" id="cd01414">
    <property type="entry name" value="SAICAR_synt_Sc"/>
    <property type="match status" value="1"/>
</dbReference>
<dbReference type="InterPro" id="IPR018236">
    <property type="entry name" value="SAICAR_synthetase_CS"/>
</dbReference>
<dbReference type="PROSITE" id="PS01057">
    <property type="entry name" value="SAICAR_SYNTHETASE_1"/>
    <property type="match status" value="1"/>
</dbReference>
<dbReference type="NCBIfam" id="TIGR00081">
    <property type="entry name" value="purC"/>
    <property type="match status" value="1"/>
</dbReference>
<dbReference type="Gene3D" id="3.30.200.20">
    <property type="entry name" value="Phosphorylase Kinase, domain 1"/>
    <property type="match status" value="1"/>
</dbReference>
<evidence type="ECO:0000313" key="10">
    <source>
        <dbReference type="EMBL" id="MDQ8209006.1"/>
    </source>
</evidence>
<evidence type="ECO:0000256" key="7">
    <source>
        <dbReference type="ARBA" id="ARBA00048475"/>
    </source>
</evidence>
<dbReference type="PANTHER" id="PTHR43700:SF1">
    <property type="entry name" value="PHOSPHORIBOSYLAMINOIMIDAZOLE-SUCCINOCARBOXAMIDE SYNTHASE"/>
    <property type="match status" value="1"/>
</dbReference>
<reference evidence="10 11" key="1">
    <citation type="submission" date="2023-04" db="EMBL/GenBank/DDBJ databases">
        <title>A novel bacteria isolated from coastal sediment.</title>
        <authorList>
            <person name="Liu X.-J."/>
            <person name="Du Z.-J."/>
        </authorList>
    </citation>
    <scope>NUCLEOTIDE SEQUENCE [LARGE SCALE GENOMIC DNA]</scope>
    <source>
        <strain evidence="10 11">SDUM461003</strain>
    </source>
</reference>
<keyword evidence="4 8" id="KW-0547">Nucleotide-binding</keyword>
<keyword evidence="3 8" id="KW-0436">Ligase</keyword>
<evidence type="ECO:0000313" key="11">
    <source>
        <dbReference type="Proteomes" id="UP001225316"/>
    </source>
</evidence>
<keyword evidence="5 8" id="KW-0658">Purine biosynthesis</keyword>
<evidence type="ECO:0000256" key="3">
    <source>
        <dbReference type="ARBA" id="ARBA00022598"/>
    </source>
</evidence>
<comment type="pathway">
    <text evidence="1 8">Purine metabolism; IMP biosynthesis via de novo pathway; 5-amino-1-(5-phospho-D-ribosyl)imidazole-4-carboxamide from 5-amino-1-(5-phospho-D-ribosyl)imidazole-4-carboxylate: step 1/2.</text>
</comment>
<evidence type="ECO:0000256" key="2">
    <source>
        <dbReference type="ARBA" id="ARBA00010190"/>
    </source>
</evidence>
<evidence type="ECO:0000256" key="4">
    <source>
        <dbReference type="ARBA" id="ARBA00022741"/>
    </source>
</evidence>
<dbReference type="GO" id="GO:0004639">
    <property type="term" value="F:phosphoribosylaminoimidazolesuccinocarboxamide synthase activity"/>
    <property type="evidence" value="ECO:0007669"/>
    <property type="project" value="UniProtKB-EC"/>
</dbReference>
<dbReference type="PANTHER" id="PTHR43700">
    <property type="entry name" value="PHOSPHORIBOSYLAMINOIMIDAZOLE-SUCCINOCARBOXAMIDE SYNTHASE"/>
    <property type="match status" value="1"/>
</dbReference>
<evidence type="ECO:0000259" key="9">
    <source>
        <dbReference type="Pfam" id="PF01259"/>
    </source>
</evidence>
<name>A0ABU1AXY1_9BACT</name>
<dbReference type="Gene3D" id="3.30.470.20">
    <property type="entry name" value="ATP-grasp fold, B domain"/>
    <property type="match status" value="1"/>
</dbReference>
<comment type="similarity">
    <text evidence="2 8">Belongs to the SAICAR synthetase family.</text>
</comment>
<dbReference type="PROSITE" id="PS01058">
    <property type="entry name" value="SAICAR_SYNTHETASE_2"/>
    <property type="match status" value="1"/>
</dbReference>
<comment type="caution">
    <text evidence="10">The sequence shown here is derived from an EMBL/GenBank/DDBJ whole genome shotgun (WGS) entry which is preliminary data.</text>
</comment>
<evidence type="ECO:0000256" key="5">
    <source>
        <dbReference type="ARBA" id="ARBA00022755"/>
    </source>
</evidence>
<proteinExistence type="inferred from homology"/>
<protein>
    <recommendedName>
        <fullName evidence="8">Phosphoribosylaminoimidazole-succinocarboxamide synthase</fullName>
        <ecNumber evidence="8">6.3.2.6</ecNumber>
    </recommendedName>
    <alternativeName>
        <fullName evidence="8">SAICAR synthetase</fullName>
    </alternativeName>
</protein>
<comment type="catalytic activity">
    <reaction evidence="7 8">
        <text>5-amino-1-(5-phospho-D-ribosyl)imidazole-4-carboxylate + L-aspartate + ATP = (2S)-2-[5-amino-1-(5-phospho-beta-D-ribosyl)imidazole-4-carboxamido]succinate + ADP + phosphate + 2 H(+)</text>
        <dbReference type="Rhea" id="RHEA:22628"/>
        <dbReference type="ChEBI" id="CHEBI:15378"/>
        <dbReference type="ChEBI" id="CHEBI:29991"/>
        <dbReference type="ChEBI" id="CHEBI:30616"/>
        <dbReference type="ChEBI" id="CHEBI:43474"/>
        <dbReference type="ChEBI" id="CHEBI:58443"/>
        <dbReference type="ChEBI" id="CHEBI:77657"/>
        <dbReference type="ChEBI" id="CHEBI:456216"/>
        <dbReference type="EC" id="6.3.2.6"/>
    </reaction>
</comment>
<evidence type="ECO:0000256" key="6">
    <source>
        <dbReference type="ARBA" id="ARBA00022840"/>
    </source>
</evidence>
<dbReference type="NCBIfam" id="NF010568">
    <property type="entry name" value="PRK13961.1"/>
    <property type="match status" value="1"/>
</dbReference>
<sequence length="304" mass="33675">MAITDLPFPMPENALLKVEGLPYPLVAAGKVREVFDMGDALLMVATDRVSAFDVVMNEGLAGKGILLTQISLYWFEQAGAVTQHHLVDDHAARIAELGKTYPELQYRSMIVKKLTPLPIEAVVRGYLSGSGWKAYKESGQLFEYTLPGDLQESSPLPQPVFTPTTKVASGHDMPIDCVDAAKLIGEELFQRVHDLSIELYNMGVERAEAADIILADTKFEFGTDAQGELYLIDEILTPDSSRYWPRESFAPGGPQPSYDKQFVRDYLESLEWDKTPPPPALPAEVLAGTLDRYIEAYTKICLFG</sequence>
<dbReference type="HAMAP" id="MF_00137">
    <property type="entry name" value="SAICAR_synth"/>
    <property type="match status" value="1"/>
</dbReference>
<organism evidence="10 11">
    <name type="scientific">Thalassobacterium maritimum</name>
    <dbReference type="NCBI Taxonomy" id="3041265"/>
    <lineage>
        <taxon>Bacteria</taxon>
        <taxon>Pseudomonadati</taxon>
        <taxon>Verrucomicrobiota</taxon>
        <taxon>Opitutia</taxon>
        <taxon>Puniceicoccales</taxon>
        <taxon>Coraliomargaritaceae</taxon>
        <taxon>Thalassobacterium</taxon>
    </lineage>
</organism>
<evidence type="ECO:0000256" key="8">
    <source>
        <dbReference type="HAMAP-Rule" id="MF_00137"/>
    </source>
</evidence>
<gene>
    <name evidence="8" type="primary">purC</name>
    <name evidence="10" type="ORF">QEH52_15885</name>
</gene>
<keyword evidence="11" id="KW-1185">Reference proteome</keyword>
<dbReference type="SUPFAM" id="SSF56104">
    <property type="entry name" value="SAICAR synthase-like"/>
    <property type="match status" value="1"/>
</dbReference>
<dbReference type="InterPro" id="IPR001636">
    <property type="entry name" value="SAICAR_synth"/>
</dbReference>
<evidence type="ECO:0000256" key="1">
    <source>
        <dbReference type="ARBA" id="ARBA00004672"/>
    </source>
</evidence>